<dbReference type="Pfam" id="PF00072">
    <property type="entry name" value="Response_reg"/>
    <property type="match status" value="1"/>
</dbReference>
<gene>
    <name evidence="7" type="ORF">ACFQLX_03520</name>
</gene>
<dbReference type="PROSITE" id="PS50110">
    <property type="entry name" value="RESPONSE_REGULATORY"/>
    <property type="match status" value="1"/>
</dbReference>
<dbReference type="InterPro" id="IPR011006">
    <property type="entry name" value="CheY-like_superfamily"/>
</dbReference>
<dbReference type="InterPro" id="IPR039420">
    <property type="entry name" value="WalR-like"/>
</dbReference>
<evidence type="ECO:0000259" key="6">
    <source>
        <dbReference type="PROSITE" id="PS50110"/>
    </source>
</evidence>
<protein>
    <submittedName>
        <fullName evidence="7">Response regulator</fullName>
    </submittedName>
</protein>
<name>A0ABW2GD97_9ACTN</name>
<keyword evidence="2" id="KW-0238">DNA-binding</keyword>
<evidence type="ECO:0000313" key="7">
    <source>
        <dbReference type="EMBL" id="MFC7217245.1"/>
    </source>
</evidence>
<dbReference type="InterPro" id="IPR036388">
    <property type="entry name" value="WH-like_DNA-bd_sf"/>
</dbReference>
<dbReference type="Gene3D" id="1.10.10.10">
    <property type="entry name" value="Winged helix-like DNA-binding domain superfamily/Winged helix DNA-binding domain"/>
    <property type="match status" value="1"/>
</dbReference>
<dbReference type="SMART" id="SM00421">
    <property type="entry name" value="HTH_LUXR"/>
    <property type="match status" value="1"/>
</dbReference>
<evidence type="ECO:0000256" key="3">
    <source>
        <dbReference type="PROSITE-ProRule" id="PRU00169"/>
    </source>
</evidence>
<sequence length="289" mass="29888">MTAGELPGVLPPLPPPAPLRVVVADDNPVVRAGLTSLFAGRTDICVVAEAADGREAVQVVQAHRPDVVLLDVRMPGVDGLSALPHLTPLAPVLMLTYSSEDAIVREALRRGASGYLVHGEFTVEQLVGALAAVRAGQAQFSPTAATALLAHLRGAPAAPLPPGFPDQHPPAPDPPARHPAGSPVRPSHVQPDMADSASVAGGGGAGGASGAARQSQADRYGLSQREVEILELIASGMANAQIAATCFISEKTVKNHINRIFAKLQSSSRSEAVARWLGITDGRGRGSRW</sequence>
<feature type="modified residue" description="4-aspartylphosphate" evidence="3">
    <location>
        <position position="71"/>
    </location>
</feature>
<proteinExistence type="predicted"/>
<dbReference type="InterPro" id="IPR016032">
    <property type="entry name" value="Sig_transdc_resp-reg_C-effctor"/>
</dbReference>
<feature type="domain" description="Response regulatory" evidence="6">
    <location>
        <begin position="20"/>
        <end position="133"/>
    </location>
</feature>
<feature type="compositionally biased region" description="Pro residues" evidence="4">
    <location>
        <begin position="158"/>
        <end position="174"/>
    </location>
</feature>
<dbReference type="PANTHER" id="PTHR43214:SF43">
    <property type="entry name" value="TWO-COMPONENT RESPONSE REGULATOR"/>
    <property type="match status" value="1"/>
</dbReference>
<dbReference type="InterPro" id="IPR058245">
    <property type="entry name" value="NreC/VraR/RcsB-like_REC"/>
</dbReference>
<evidence type="ECO:0000256" key="1">
    <source>
        <dbReference type="ARBA" id="ARBA00022553"/>
    </source>
</evidence>
<dbReference type="PRINTS" id="PR00038">
    <property type="entry name" value="HTHLUXR"/>
</dbReference>
<comment type="caution">
    <text evidence="7">The sequence shown here is derived from an EMBL/GenBank/DDBJ whole genome shotgun (WGS) entry which is preliminary data.</text>
</comment>
<dbReference type="CDD" id="cd06170">
    <property type="entry name" value="LuxR_C_like"/>
    <property type="match status" value="1"/>
</dbReference>
<dbReference type="Pfam" id="PF00196">
    <property type="entry name" value="GerE"/>
    <property type="match status" value="1"/>
</dbReference>
<keyword evidence="1 3" id="KW-0597">Phosphoprotein</keyword>
<evidence type="ECO:0000256" key="4">
    <source>
        <dbReference type="SAM" id="MobiDB-lite"/>
    </source>
</evidence>
<feature type="region of interest" description="Disordered" evidence="4">
    <location>
        <begin position="158"/>
        <end position="212"/>
    </location>
</feature>
<evidence type="ECO:0000259" key="5">
    <source>
        <dbReference type="PROSITE" id="PS50043"/>
    </source>
</evidence>
<evidence type="ECO:0000256" key="2">
    <source>
        <dbReference type="ARBA" id="ARBA00023125"/>
    </source>
</evidence>
<dbReference type="Gene3D" id="3.40.50.2300">
    <property type="match status" value="1"/>
</dbReference>
<dbReference type="InterPro" id="IPR000792">
    <property type="entry name" value="Tscrpt_reg_LuxR_C"/>
</dbReference>
<dbReference type="PROSITE" id="PS00622">
    <property type="entry name" value="HTH_LUXR_1"/>
    <property type="match status" value="1"/>
</dbReference>
<dbReference type="CDD" id="cd17535">
    <property type="entry name" value="REC_NarL-like"/>
    <property type="match status" value="1"/>
</dbReference>
<organism evidence="7 8">
    <name type="scientific">Streptomyces polyrhachis</name>
    <dbReference type="NCBI Taxonomy" id="1282885"/>
    <lineage>
        <taxon>Bacteria</taxon>
        <taxon>Bacillati</taxon>
        <taxon>Actinomycetota</taxon>
        <taxon>Actinomycetes</taxon>
        <taxon>Kitasatosporales</taxon>
        <taxon>Streptomycetaceae</taxon>
        <taxon>Streptomyces</taxon>
    </lineage>
</organism>
<dbReference type="InterPro" id="IPR001789">
    <property type="entry name" value="Sig_transdc_resp-reg_receiver"/>
</dbReference>
<evidence type="ECO:0000313" key="8">
    <source>
        <dbReference type="Proteomes" id="UP001596413"/>
    </source>
</evidence>
<dbReference type="SMART" id="SM00448">
    <property type="entry name" value="REC"/>
    <property type="match status" value="1"/>
</dbReference>
<dbReference type="Proteomes" id="UP001596413">
    <property type="component" value="Unassembled WGS sequence"/>
</dbReference>
<dbReference type="PROSITE" id="PS50043">
    <property type="entry name" value="HTH_LUXR_2"/>
    <property type="match status" value="1"/>
</dbReference>
<feature type="compositionally biased region" description="Gly residues" evidence="4">
    <location>
        <begin position="200"/>
        <end position="209"/>
    </location>
</feature>
<dbReference type="EMBL" id="JBHSZO010000004">
    <property type="protein sequence ID" value="MFC7217245.1"/>
    <property type="molecule type" value="Genomic_DNA"/>
</dbReference>
<dbReference type="SUPFAM" id="SSF52172">
    <property type="entry name" value="CheY-like"/>
    <property type="match status" value="1"/>
</dbReference>
<dbReference type="SUPFAM" id="SSF46894">
    <property type="entry name" value="C-terminal effector domain of the bipartite response regulators"/>
    <property type="match status" value="1"/>
</dbReference>
<feature type="domain" description="HTH luxR-type" evidence="5">
    <location>
        <begin position="215"/>
        <end position="280"/>
    </location>
</feature>
<reference evidence="8" key="1">
    <citation type="journal article" date="2019" name="Int. J. Syst. Evol. Microbiol.">
        <title>The Global Catalogue of Microorganisms (GCM) 10K type strain sequencing project: providing services to taxonomists for standard genome sequencing and annotation.</title>
        <authorList>
            <consortium name="The Broad Institute Genomics Platform"/>
            <consortium name="The Broad Institute Genome Sequencing Center for Infectious Disease"/>
            <person name="Wu L."/>
            <person name="Ma J."/>
        </authorList>
    </citation>
    <scope>NUCLEOTIDE SEQUENCE [LARGE SCALE GENOMIC DNA]</scope>
    <source>
        <strain evidence="8">CGMCC 1.13681</strain>
    </source>
</reference>
<dbReference type="PANTHER" id="PTHR43214">
    <property type="entry name" value="TWO-COMPONENT RESPONSE REGULATOR"/>
    <property type="match status" value="1"/>
</dbReference>
<dbReference type="RefSeq" id="WP_386411784.1">
    <property type="nucleotide sequence ID" value="NZ_JBHSZO010000004.1"/>
</dbReference>
<accession>A0ABW2GD97</accession>
<keyword evidence="8" id="KW-1185">Reference proteome</keyword>